<accession>A0ABQ9FUD6</accession>
<dbReference type="SUPFAM" id="SSF103481">
    <property type="entry name" value="Multidrug resistance efflux transporter EmrE"/>
    <property type="match status" value="1"/>
</dbReference>
<keyword evidence="3 6" id="KW-0812">Transmembrane</keyword>
<evidence type="ECO:0000256" key="5">
    <source>
        <dbReference type="ARBA" id="ARBA00023136"/>
    </source>
</evidence>
<evidence type="ECO:0008006" key="9">
    <source>
        <dbReference type="Google" id="ProtNLM"/>
    </source>
</evidence>
<organism evidence="7 8">
    <name type="scientific">Tegillarca granosa</name>
    <name type="common">Malaysian cockle</name>
    <name type="synonym">Anadara granosa</name>
    <dbReference type="NCBI Taxonomy" id="220873"/>
    <lineage>
        <taxon>Eukaryota</taxon>
        <taxon>Metazoa</taxon>
        <taxon>Spiralia</taxon>
        <taxon>Lophotrochozoa</taxon>
        <taxon>Mollusca</taxon>
        <taxon>Bivalvia</taxon>
        <taxon>Autobranchia</taxon>
        <taxon>Pteriomorphia</taxon>
        <taxon>Arcoida</taxon>
        <taxon>Arcoidea</taxon>
        <taxon>Arcidae</taxon>
        <taxon>Tegillarca</taxon>
    </lineage>
</organism>
<gene>
    <name evidence="7" type="ORF">KUTeg_002470</name>
</gene>
<name>A0ABQ9FUD6_TEGGR</name>
<comment type="caution">
    <text evidence="7">The sequence shown here is derived from an EMBL/GenBank/DDBJ whole genome shotgun (WGS) entry which is preliminary data.</text>
</comment>
<protein>
    <recommendedName>
        <fullName evidence="9">EamA domain-containing protein</fullName>
    </recommendedName>
</protein>
<dbReference type="InterPro" id="IPR012435">
    <property type="entry name" value="TMEM144"/>
</dbReference>
<keyword evidence="4 6" id="KW-1133">Transmembrane helix</keyword>
<dbReference type="Proteomes" id="UP001217089">
    <property type="component" value="Unassembled WGS sequence"/>
</dbReference>
<feature type="transmembrane region" description="Helical" evidence="6">
    <location>
        <begin position="58"/>
        <end position="75"/>
    </location>
</feature>
<dbReference type="InterPro" id="IPR037185">
    <property type="entry name" value="EmrE-like"/>
</dbReference>
<comment type="subcellular location">
    <subcellularLocation>
        <location evidence="1">Membrane</location>
        <topology evidence="1">Multi-pass membrane protein</topology>
    </subcellularLocation>
</comment>
<keyword evidence="5 6" id="KW-0472">Membrane</keyword>
<dbReference type="PANTHER" id="PTHR16119">
    <property type="entry name" value="TRANSMEMBRANE PROTEIN 144"/>
    <property type="match status" value="1"/>
</dbReference>
<dbReference type="EMBL" id="JARBDR010000141">
    <property type="protein sequence ID" value="KAJ8320883.1"/>
    <property type="molecule type" value="Genomic_DNA"/>
</dbReference>
<evidence type="ECO:0000256" key="1">
    <source>
        <dbReference type="ARBA" id="ARBA00004141"/>
    </source>
</evidence>
<sequence length="82" mass="8757">MLSGFMWAVATASWFITNRSLSEPVAFTILSTLPPAIGALIGTFVFKEITTKSNRIRLAIGLITALLSAILSALSKKAKQSC</sequence>
<feature type="transmembrane region" description="Helical" evidence="6">
    <location>
        <begin position="25"/>
        <end position="46"/>
    </location>
</feature>
<comment type="similarity">
    <text evidence="2">Belongs to the TMEM144 family.</text>
</comment>
<proteinExistence type="inferred from homology"/>
<reference evidence="7 8" key="1">
    <citation type="submission" date="2022-12" db="EMBL/GenBank/DDBJ databases">
        <title>Chromosome-level genome of Tegillarca granosa.</title>
        <authorList>
            <person name="Kim J."/>
        </authorList>
    </citation>
    <scope>NUCLEOTIDE SEQUENCE [LARGE SCALE GENOMIC DNA]</scope>
    <source>
        <strain evidence="7">Teg-2019</strain>
        <tissue evidence="7">Adductor muscle</tissue>
    </source>
</reference>
<dbReference type="Pfam" id="PF07857">
    <property type="entry name" value="TMEM144"/>
    <property type="match status" value="1"/>
</dbReference>
<evidence type="ECO:0000256" key="4">
    <source>
        <dbReference type="ARBA" id="ARBA00022989"/>
    </source>
</evidence>
<keyword evidence="8" id="KW-1185">Reference proteome</keyword>
<evidence type="ECO:0000256" key="2">
    <source>
        <dbReference type="ARBA" id="ARBA00005731"/>
    </source>
</evidence>
<dbReference type="InterPro" id="IPR010651">
    <property type="entry name" value="Sugar_transport"/>
</dbReference>
<evidence type="ECO:0000256" key="6">
    <source>
        <dbReference type="SAM" id="Phobius"/>
    </source>
</evidence>
<dbReference type="PANTHER" id="PTHR16119:SF17">
    <property type="entry name" value="TRANSMEMBRANE PROTEIN 144"/>
    <property type="match status" value="1"/>
</dbReference>
<evidence type="ECO:0000256" key="3">
    <source>
        <dbReference type="ARBA" id="ARBA00022692"/>
    </source>
</evidence>
<evidence type="ECO:0000313" key="7">
    <source>
        <dbReference type="EMBL" id="KAJ8320883.1"/>
    </source>
</evidence>
<evidence type="ECO:0000313" key="8">
    <source>
        <dbReference type="Proteomes" id="UP001217089"/>
    </source>
</evidence>